<dbReference type="Gene3D" id="3.40.800.20">
    <property type="entry name" value="Histone deacetylase domain"/>
    <property type="match status" value="1"/>
</dbReference>
<dbReference type="InterPro" id="IPR037138">
    <property type="entry name" value="His_deacetylse_dom_sf"/>
</dbReference>
<keyword evidence="5" id="KW-0862">Zinc</keyword>
<dbReference type="InterPro" id="IPR023696">
    <property type="entry name" value="Ureohydrolase_dom_sf"/>
</dbReference>
<reference evidence="7 8" key="1">
    <citation type="submission" date="2023-08" db="EMBL/GenBank/DDBJ databases">
        <title>Black Yeasts Isolated from many extreme environments.</title>
        <authorList>
            <person name="Coleine C."/>
            <person name="Stajich J.E."/>
            <person name="Selbmann L."/>
        </authorList>
    </citation>
    <scope>NUCLEOTIDE SEQUENCE [LARGE SCALE GENOMIC DNA]</scope>
    <source>
        <strain evidence="7 8">CCFEE 5885</strain>
    </source>
</reference>
<evidence type="ECO:0000256" key="3">
    <source>
        <dbReference type="ARBA" id="ARBA00022723"/>
    </source>
</evidence>
<dbReference type="InterPro" id="IPR023801">
    <property type="entry name" value="His_deacetylse_dom"/>
</dbReference>
<dbReference type="PRINTS" id="PR01270">
    <property type="entry name" value="HDASUPER"/>
</dbReference>
<dbReference type="PANTHER" id="PTHR10625:SF17">
    <property type="entry name" value="HISTONE DEACETYLASE 8"/>
    <property type="match status" value="1"/>
</dbReference>
<keyword evidence="3" id="KW-0479">Metal-binding</keyword>
<evidence type="ECO:0000313" key="7">
    <source>
        <dbReference type="EMBL" id="KAK5089636.1"/>
    </source>
</evidence>
<comment type="cofactor">
    <cofactor evidence="1">
        <name>Zn(2+)</name>
        <dbReference type="ChEBI" id="CHEBI:29105"/>
    </cofactor>
</comment>
<evidence type="ECO:0000313" key="8">
    <source>
        <dbReference type="Proteomes" id="UP001345013"/>
    </source>
</evidence>
<dbReference type="InterPro" id="IPR000286">
    <property type="entry name" value="HDACs"/>
</dbReference>
<evidence type="ECO:0000256" key="1">
    <source>
        <dbReference type="ARBA" id="ARBA00001947"/>
    </source>
</evidence>
<name>A0ABR0K8T5_9EURO</name>
<dbReference type="EMBL" id="JAVRRG010000073">
    <property type="protein sequence ID" value="KAK5089636.1"/>
    <property type="molecule type" value="Genomic_DNA"/>
</dbReference>
<dbReference type="Proteomes" id="UP001345013">
    <property type="component" value="Unassembled WGS sequence"/>
</dbReference>
<comment type="similarity">
    <text evidence="2">Belongs to the histone deacetylase family.</text>
</comment>
<protein>
    <recommendedName>
        <fullName evidence="6">Histone deacetylase domain-containing protein</fullName>
    </recommendedName>
</protein>
<evidence type="ECO:0000256" key="5">
    <source>
        <dbReference type="ARBA" id="ARBA00022833"/>
    </source>
</evidence>
<keyword evidence="8" id="KW-1185">Reference proteome</keyword>
<feature type="domain" description="Histone deacetylase" evidence="6">
    <location>
        <begin position="27"/>
        <end position="382"/>
    </location>
</feature>
<dbReference type="SUPFAM" id="SSF52768">
    <property type="entry name" value="Arginase/deacetylase"/>
    <property type="match status" value="1"/>
</dbReference>
<organism evidence="7 8">
    <name type="scientific">Lithohypha guttulata</name>
    <dbReference type="NCBI Taxonomy" id="1690604"/>
    <lineage>
        <taxon>Eukaryota</taxon>
        <taxon>Fungi</taxon>
        <taxon>Dikarya</taxon>
        <taxon>Ascomycota</taxon>
        <taxon>Pezizomycotina</taxon>
        <taxon>Eurotiomycetes</taxon>
        <taxon>Chaetothyriomycetidae</taxon>
        <taxon>Chaetothyriales</taxon>
        <taxon>Trichomeriaceae</taxon>
        <taxon>Lithohypha</taxon>
    </lineage>
</organism>
<keyword evidence="4" id="KW-0378">Hydrolase</keyword>
<evidence type="ECO:0000259" key="6">
    <source>
        <dbReference type="Pfam" id="PF00850"/>
    </source>
</evidence>
<dbReference type="PANTHER" id="PTHR10625">
    <property type="entry name" value="HISTONE DEACETYLASE HDAC1-RELATED"/>
    <property type="match status" value="1"/>
</dbReference>
<proteinExistence type="inferred from homology"/>
<evidence type="ECO:0000256" key="4">
    <source>
        <dbReference type="ARBA" id="ARBA00022801"/>
    </source>
</evidence>
<dbReference type="Pfam" id="PF00850">
    <property type="entry name" value="Hist_deacetyl"/>
    <property type="match status" value="1"/>
</dbReference>
<accession>A0ABR0K8T5</accession>
<gene>
    <name evidence="7" type="ORF">LTR24_006004</name>
</gene>
<comment type="caution">
    <text evidence="7">The sequence shown here is derived from an EMBL/GenBank/DDBJ whole genome shotgun (WGS) entry which is preliminary data.</text>
</comment>
<sequence>MIILHDEDTLLHETVELLGSKLIPAFESPSRIKAIVQSINHSGKHDLRTITASAADQTSAVELAKATHSTGYLSHIQHVFKQWLDEGLVEEHGSVLPECFRLHNTANSKLKPPKDTFARPGYYAFDMSSGISQHSWRAIIASANLAVQAAHLLLPTSPTSASATNGDETEAKSVLALCRPPGHHCSGQQAGGYCYINNIALAITTFRHFSPPAQKTRRTSNPHFSSTSRLKFAILDLDFHHGNGTQELFYGDPNVLYVSIHGEDEFPYYTGAASETGPPAPDPAHGTNLNLPLATGSSFDEYLRKLHVALQAVRDFKADYLLVSLGFDTFHLDPLGKFDIRTENYKVMGWQVRSALRDIPGVIALEGGYVVDRLGENLLNFLEGWEIAEKRLDCVGLSDGQATSTA</sequence>
<evidence type="ECO:0000256" key="2">
    <source>
        <dbReference type="ARBA" id="ARBA00005947"/>
    </source>
</evidence>